<evidence type="ECO:0000256" key="6">
    <source>
        <dbReference type="ARBA" id="ARBA00023136"/>
    </source>
</evidence>
<keyword evidence="4" id="KW-0336">GPI-anchor</keyword>
<feature type="domain" description="Trypanosome variant surface glycoprotein B-type N-terminal" evidence="10">
    <location>
        <begin position="82"/>
        <end position="354"/>
    </location>
</feature>
<keyword evidence="6" id="KW-0472">Membrane</keyword>
<evidence type="ECO:0000256" key="9">
    <source>
        <dbReference type="SAM" id="SignalP"/>
    </source>
</evidence>
<keyword evidence="5 9" id="KW-0732">Signal</keyword>
<dbReference type="GO" id="GO:0005886">
    <property type="term" value="C:plasma membrane"/>
    <property type="evidence" value="ECO:0007669"/>
    <property type="project" value="UniProtKB-SubCell"/>
</dbReference>
<keyword evidence="7" id="KW-0325">Glycoprotein</keyword>
<evidence type="ECO:0000256" key="1">
    <source>
        <dbReference type="ARBA" id="ARBA00002523"/>
    </source>
</evidence>
<sequence length="410" mass="46671">MRRRGCGGVLLLVALVWGSIRGSQGQQKGVFNITDYQHNTGEFEILCKIYRITQAKVPRPEFRNREKEDEIMKRFEVMVSEARASGKETSVSQKAREGIEKLYKRAKAVKGEIDRNRKRAMRESSKAEESMMKAVYGDLVDEAHKTNRPIDDIMETNKSLLFNSNESALESCGSNGNETGKTLVNDFFCVCVGEAKDEANSSSYYYNGNSSPCRTYLRRPEKNKWTVMSNECALAEEKCEVNSSMTLKDAWQVVKRGCVYRHIASNSKLLKAALEEFDKSVNMRQDKFQVEGVFGHVNDTSNETFLCDGHRPGTTCVNYRHTLSHGGIPWHNRLTNATKNMEDMEKYESEANSHIYELEDLQHDAEEMFLEYKLGGNIDIWGKAENFDLDAESAVHFDLMISIFALLVFS</sequence>
<keyword evidence="8" id="KW-0449">Lipoprotein</keyword>
<evidence type="ECO:0000256" key="3">
    <source>
        <dbReference type="ARBA" id="ARBA00022475"/>
    </source>
</evidence>
<evidence type="ECO:0000256" key="2">
    <source>
        <dbReference type="ARBA" id="ARBA00004609"/>
    </source>
</evidence>
<accession>A0A3L6LCW9</accession>
<feature type="chain" id="PRO_5018021212" evidence="9">
    <location>
        <begin position="26"/>
        <end position="410"/>
    </location>
</feature>
<dbReference type="Proteomes" id="UP000266743">
    <property type="component" value="Chromosome 4"/>
</dbReference>
<protein>
    <submittedName>
        <fullName evidence="11">Expression site-associated 2 (ESAG2) protein</fullName>
    </submittedName>
</protein>
<comment type="function">
    <text evidence="1">VSG forms a coat on the surface of the parasite. The trypanosome evades the immune response of the host by expressing a series of antigenically distinct VSGs from an estimated 1000 VSG genes.</text>
</comment>
<dbReference type="InterPro" id="IPR025932">
    <property type="entry name" value="Trypano_VSG_B_N_dom"/>
</dbReference>
<evidence type="ECO:0000256" key="4">
    <source>
        <dbReference type="ARBA" id="ARBA00022622"/>
    </source>
</evidence>
<feature type="signal peptide" evidence="9">
    <location>
        <begin position="1"/>
        <end position="25"/>
    </location>
</feature>
<dbReference type="AlphaFoldDB" id="A0A3L6LCW9"/>
<comment type="subcellular location">
    <subcellularLocation>
        <location evidence="2">Cell membrane</location>
        <topology evidence="2">Lipid-anchor</topology>
        <topology evidence="2">GPI-anchor</topology>
    </subcellularLocation>
</comment>
<proteinExistence type="predicted"/>
<organism evidence="11">
    <name type="scientific">Trypanosoma brucei equiperdum</name>
    <dbReference type="NCBI Taxonomy" id="630700"/>
    <lineage>
        <taxon>Eukaryota</taxon>
        <taxon>Discoba</taxon>
        <taxon>Euglenozoa</taxon>
        <taxon>Kinetoplastea</taxon>
        <taxon>Metakinetoplastina</taxon>
        <taxon>Trypanosomatida</taxon>
        <taxon>Trypanosomatidae</taxon>
        <taxon>Trypanosoma</taxon>
    </lineage>
</organism>
<evidence type="ECO:0000256" key="8">
    <source>
        <dbReference type="ARBA" id="ARBA00023288"/>
    </source>
</evidence>
<dbReference type="GO" id="GO:0098552">
    <property type="term" value="C:side of membrane"/>
    <property type="evidence" value="ECO:0007669"/>
    <property type="project" value="UniProtKB-KW"/>
</dbReference>
<comment type="caution">
    <text evidence="11">The sequence shown here is derived from an EMBL/GenBank/DDBJ whole genome shotgun (WGS) entry which is preliminary data.</text>
</comment>
<reference evidence="11" key="1">
    <citation type="submission" date="2018-09" db="EMBL/GenBank/DDBJ databases">
        <title>whole genome sequence of T. equiperdum IVM-t1 strain.</title>
        <authorList>
            <person name="Suganuma K."/>
        </authorList>
    </citation>
    <scope>NUCLEOTIDE SEQUENCE [LARGE SCALE GENOMIC DNA]</scope>
    <source>
        <strain evidence="11">IVM-t1</strain>
    </source>
</reference>
<gene>
    <name evidence="11" type="ORF">DPX39_040035900</name>
</gene>
<evidence type="ECO:0000313" key="11">
    <source>
        <dbReference type="EMBL" id="RHW73077.1"/>
    </source>
</evidence>
<dbReference type="EMBL" id="QSBY01000004">
    <property type="protein sequence ID" value="RHW73077.1"/>
    <property type="molecule type" value="Genomic_DNA"/>
</dbReference>
<evidence type="ECO:0000256" key="7">
    <source>
        <dbReference type="ARBA" id="ARBA00023180"/>
    </source>
</evidence>
<keyword evidence="3" id="KW-1003">Cell membrane</keyword>
<name>A0A3L6LCW9_9TRYP</name>
<dbReference type="Pfam" id="PF13206">
    <property type="entry name" value="VSG_B"/>
    <property type="match status" value="1"/>
</dbReference>
<evidence type="ECO:0000256" key="5">
    <source>
        <dbReference type="ARBA" id="ARBA00022729"/>
    </source>
</evidence>
<evidence type="ECO:0000259" key="10">
    <source>
        <dbReference type="Pfam" id="PF13206"/>
    </source>
</evidence>